<keyword evidence="10 11" id="KW-0998">Cell outer membrane</keyword>
<keyword evidence="9 11" id="KW-0472">Membrane</keyword>
<evidence type="ECO:0000256" key="11">
    <source>
        <dbReference type="PROSITE-ProRule" id="PRU01360"/>
    </source>
</evidence>
<dbReference type="Pfam" id="PF00593">
    <property type="entry name" value="TonB_dep_Rec_b-barrel"/>
    <property type="match status" value="1"/>
</dbReference>
<feature type="domain" description="TonB-dependent receptor plug" evidence="15">
    <location>
        <begin position="61"/>
        <end position="167"/>
    </location>
</feature>
<comment type="subcellular location">
    <subcellularLocation>
        <location evidence="1 11">Cell outer membrane</location>
        <topology evidence="1 11">Multi-pass membrane protein</topology>
    </subcellularLocation>
</comment>
<evidence type="ECO:0000256" key="8">
    <source>
        <dbReference type="ARBA" id="ARBA00023077"/>
    </source>
</evidence>
<dbReference type="Proteomes" id="UP000571950">
    <property type="component" value="Unassembled WGS sequence"/>
</dbReference>
<dbReference type="PANTHER" id="PTHR32552">
    <property type="entry name" value="FERRICHROME IRON RECEPTOR-RELATED"/>
    <property type="match status" value="1"/>
</dbReference>
<sequence length="723" mass="78832">MGTIDRSNELLRLAFVSGASLLALSLELSLTPAAFAQAAAPAQGMTGQDIVVTAQRRAEKLEDVPITITSISGDTLQSANITTVTQIARAVPALRFDFAGAAAQPTIRGVGSALSGPGLYSNVSTYVDGFYMPSPSSLDFQFMSIRSVDVLKGPQGTLFGRNATGGAILVTTAAPSFTPTAQARASYSRWNTFNGGLYASTGLGDKVAVDFAGIYERSDGWLRNIVTGRRDGDYERYGLRAKLLVEPSDAVRFTLAFTHNHNRDGKVRGYNAYEGLSIGTTVPGTVIAQDRGDVSYNGKVDFLLKTYAYQLTGEFDLGFADLTSYTMVRRETGENNLDRDGLFLPYLYSNSQTKYNTFTQEVNLSSKPGAPLSWVAGLFYMKDNNYFPYLKSSTNGGPLVNTPNYGVKTKSWAAFLDGTYELSDGLFFTAGARYSEEKPNAFYGLAAGGRVEYTDRFKRFTPRAVLRWEPDERSSLYASWSNGFKAGVLNPSSFTTVALRPEKINAYEVGYKLASGGIRFDLSAFYYDYKDLQVATFNGVSALVRNAANSRIYGLEGQFSGQLTDQLNVSLGAAYTNAKYKDFENAPYFEQNLDPASPTYGRFANRDGDASGFVMQRSPKFTATANVTYDIPLASGGKITLNANGFYTSTVYFDPTHQFRQDPYAILGLRAGWTSANERFSLGVFGDNVTDAEYRNQVLGGPYSIQSTWGDPATYGVTATLRY</sequence>
<evidence type="ECO:0000256" key="12">
    <source>
        <dbReference type="RuleBase" id="RU003357"/>
    </source>
</evidence>
<evidence type="ECO:0000256" key="7">
    <source>
        <dbReference type="ARBA" id="ARBA00023065"/>
    </source>
</evidence>
<evidence type="ECO:0000256" key="13">
    <source>
        <dbReference type="SAM" id="SignalP"/>
    </source>
</evidence>
<dbReference type="AlphaFoldDB" id="A0A7W6FQB2"/>
<dbReference type="InterPro" id="IPR039426">
    <property type="entry name" value="TonB-dep_rcpt-like"/>
</dbReference>
<dbReference type="InterPro" id="IPR000531">
    <property type="entry name" value="Beta-barrel_TonB"/>
</dbReference>
<protein>
    <submittedName>
        <fullName evidence="16">Iron complex outermembrane receptor protein</fullName>
    </submittedName>
</protein>
<feature type="signal peptide" evidence="13">
    <location>
        <begin position="1"/>
        <end position="36"/>
    </location>
</feature>
<name>A0A7W6FQB2_9SPHN</name>
<dbReference type="InterPro" id="IPR036942">
    <property type="entry name" value="Beta-barrel_TonB_sf"/>
</dbReference>
<evidence type="ECO:0000256" key="4">
    <source>
        <dbReference type="ARBA" id="ARBA00022496"/>
    </source>
</evidence>
<dbReference type="PANTHER" id="PTHR32552:SF81">
    <property type="entry name" value="TONB-DEPENDENT OUTER MEMBRANE RECEPTOR"/>
    <property type="match status" value="1"/>
</dbReference>
<dbReference type="InterPro" id="IPR012910">
    <property type="entry name" value="Plug_dom"/>
</dbReference>
<feature type="chain" id="PRO_5030747783" evidence="13">
    <location>
        <begin position="37"/>
        <end position="723"/>
    </location>
</feature>
<dbReference type="GO" id="GO:0009279">
    <property type="term" value="C:cell outer membrane"/>
    <property type="evidence" value="ECO:0007669"/>
    <property type="project" value="UniProtKB-SubCell"/>
</dbReference>
<keyword evidence="2 11" id="KW-0813">Transport</keyword>
<evidence type="ECO:0000256" key="1">
    <source>
        <dbReference type="ARBA" id="ARBA00004571"/>
    </source>
</evidence>
<dbReference type="SUPFAM" id="SSF56935">
    <property type="entry name" value="Porins"/>
    <property type="match status" value="1"/>
</dbReference>
<keyword evidence="16" id="KW-0675">Receptor</keyword>
<gene>
    <name evidence="16" type="ORF">GGR43_001544</name>
</gene>
<keyword evidence="3 11" id="KW-1134">Transmembrane beta strand</keyword>
<keyword evidence="7" id="KW-0406">Ion transport</keyword>
<keyword evidence="8 12" id="KW-0798">TonB box</keyword>
<evidence type="ECO:0000256" key="10">
    <source>
        <dbReference type="ARBA" id="ARBA00023237"/>
    </source>
</evidence>
<proteinExistence type="inferred from homology"/>
<dbReference type="CDD" id="cd01347">
    <property type="entry name" value="ligand_gated_channel"/>
    <property type="match status" value="1"/>
</dbReference>
<dbReference type="RefSeq" id="WP_188071376.1">
    <property type="nucleotide sequence ID" value="NZ_BSPS01000144.1"/>
</dbReference>
<keyword evidence="17" id="KW-1185">Reference proteome</keyword>
<evidence type="ECO:0000313" key="16">
    <source>
        <dbReference type="EMBL" id="MBB3925829.1"/>
    </source>
</evidence>
<dbReference type="EMBL" id="JACIDT010000004">
    <property type="protein sequence ID" value="MBB3925829.1"/>
    <property type="molecule type" value="Genomic_DNA"/>
</dbReference>
<dbReference type="PROSITE" id="PS52016">
    <property type="entry name" value="TONB_DEPENDENT_REC_3"/>
    <property type="match status" value="1"/>
</dbReference>
<keyword evidence="4" id="KW-0410">Iron transport</keyword>
<keyword evidence="5 11" id="KW-0812">Transmembrane</keyword>
<feature type="domain" description="TonB-dependent receptor-like beta-barrel" evidence="14">
    <location>
        <begin position="259"/>
        <end position="689"/>
    </location>
</feature>
<evidence type="ECO:0000256" key="5">
    <source>
        <dbReference type="ARBA" id="ARBA00022692"/>
    </source>
</evidence>
<comment type="caution">
    <text evidence="16">The sequence shown here is derived from an EMBL/GenBank/DDBJ whole genome shotgun (WGS) entry which is preliminary data.</text>
</comment>
<organism evidence="16 17">
    <name type="scientific">Sphingobium jiangsuense</name>
    <dbReference type="NCBI Taxonomy" id="870476"/>
    <lineage>
        <taxon>Bacteria</taxon>
        <taxon>Pseudomonadati</taxon>
        <taxon>Pseudomonadota</taxon>
        <taxon>Alphaproteobacteria</taxon>
        <taxon>Sphingomonadales</taxon>
        <taxon>Sphingomonadaceae</taxon>
        <taxon>Sphingobium</taxon>
    </lineage>
</organism>
<evidence type="ECO:0000259" key="15">
    <source>
        <dbReference type="Pfam" id="PF07715"/>
    </source>
</evidence>
<accession>A0A7W6FQB2</accession>
<keyword evidence="13" id="KW-0732">Signal</keyword>
<evidence type="ECO:0000256" key="2">
    <source>
        <dbReference type="ARBA" id="ARBA00022448"/>
    </source>
</evidence>
<evidence type="ECO:0000256" key="6">
    <source>
        <dbReference type="ARBA" id="ARBA00023004"/>
    </source>
</evidence>
<dbReference type="Gene3D" id="2.40.170.20">
    <property type="entry name" value="TonB-dependent receptor, beta-barrel domain"/>
    <property type="match status" value="1"/>
</dbReference>
<dbReference type="GO" id="GO:0006826">
    <property type="term" value="P:iron ion transport"/>
    <property type="evidence" value="ECO:0007669"/>
    <property type="project" value="UniProtKB-KW"/>
</dbReference>
<evidence type="ECO:0000256" key="3">
    <source>
        <dbReference type="ARBA" id="ARBA00022452"/>
    </source>
</evidence>
<evidence type="ECO:0000313" key="17">
    <source>
        <dbReference type="Proteomes" id="UP000571950"/>
    </source>
</evidence>
<reference evidence="16 17" key="1">
    <citation type="submission" date="2020-08" db="EMBL/GenBank/DDBJ databases">
        <title>Genomic Encyclopedia of Type Strains, Phase IV (KMG-IV): sequencing the most valuable type-strain genomes for metagenomic binning, comparative biology and taxonomic classification.</title>
        <authorList>
            <person name="Goeker M."/>
        </authorList>
    </citation>
    <scope>NUCLEOTIDE SEQUENCE [LARGE SCALE GENOMIC DNA]</scope>
    <source>
        <strain evidence="16 17">DSM 26189</strain>
    </source>
</reference>
<evidence type="ECO:0000256" key="9">
    <source>
        <dbReference type="ARBA" id="ARBA00023136"/>
    </source>
</evidence>
<evidence type="ECO:0000259" key="14">
    <source>
        <dbReference type="Pfam" id="PF00593"/>
    </source>
</evidence>
<comment type="similarity">
    <text evidence="11 12">Belongs to the TonB-dependent receptor family.</text>
</comment>
<keyword evidence="6" id="KW-0408">Iron</keyword>
<dbReference type="Pfam" id="PF07715">
    <property type="entry name" value="Plug"/>
    <property type="match status" value="1"/>
</dbReference>